<gene>
    <name evidence="2" type="ORF">NDU88_002933</name>
</gene>
<keyword evidence="3" id="KW-1185">Reference proteome</keyword>
<sequence>MQPRGKKKPRTRSAASPRVGRRIGVCSQRWWRPGVAAVEPEECLAGGDRVAQGSLGAAGGLDNSGQEIPEPIGNSDGSIPLTAQMQPKVQIWILMKQRYRRGTTRKVT</sequence>
<feature type="region of interest" description="Disordered" evidence="1">
    <location>
        <begin position="54"/>
        <end position="79"/>
    </location>
</feature>
<evidence type="ECO:0000256" key="1">
    <source>
        <dbReference type="SAM" id="MobiDB-lite"/>
    </source>
</evidence>
<comment type="caution">
    <text evidence="2">The sequence shown here is derived from an EMBL/GenBank/DDBJ whole genome shotgun (WGS) entry which is preliminary data.</text>
</comment>
<dbReference type="EMBL" id="JANPWB010000008">
    <property type="protein sequence ID" value="KAJ1162465.1"/>
    <property type="molecule type" value="Genomic_DNA"/>
</dbReference>
<protein>
    <submittedName>
        <fullName evidence="2">Uncharacterized protein</fullName>
    </submittedName>
</protein>
<proteinExistence type="predicted"/>
<dbReference type="Proteomes" id="UP001066276">
    <property type="component" value="Chromosome 4_2"/>
</dbReference>
<feature type="compositionally biased region" description="Basic residues" evidence="1">
    <location>
        <begin position="1"/>
        <end position="11"/>
    </location>
</feature>
<accession>A0AAV7SE83</accession>
<name>A0AAV7SE83_PLEWA</name>
<reference evidence="2" key="1">
    <citation type="journal article" date="2022" name="bioRxiv">
        <title>Sequencing and chromosome-scale assembly of the giantPleurodeles waltlgenome.</title>
        <authorList>
            <person name="Brown T."/>
            <person name="Elewa A."/>
            <person name="Iarovenko S."/>
            <person name="Subramanian E."/>
            <person name="Araus A.J."/>
            <person name="Petzold A."/>
            <person name="Susuki M."/>
            <person name="Suzuki K.-i.T."/>
            <person name="Hayashi T."/>
            <person name="Toyoda A."/>
            <person name="Oliveira C."/>
            <person name="Osipova E."/>
            <person name="Leigh N.D."/>
            <person name="Simon A."/>
            <person name="Yun M.H."/>
        </authorList>
    </citation>
    <scope>NUCLEOTIDE SEQUENCE</scope>
    <source>
        <strain evidence="2">20211129_DDA</strain>
        <tissue evidence="2">Liver</tissue>
    </source>
</reference>
<organism evidence="2 3">
    <name type="scientific">Pleurodeles waltl</name>
    <name type="common">Iberian ribbed newt</name>
    <dbReference type="NCBI Taxonomy" id="8319"/>
    <lineage>
        <taxon>Eukaryota</taxon>
        <taxon>Metazoa</taxon>
        <taxon>Chordata</taxon>
        <taxon>Craniata</taxon>
        <taxon>Vertebrata</taxon>
        <taxon>Euteleostomi</taxon>
        <taxon>Amphibia</taxon>
        <taxon>Batrachia</taxon>
        <taxon>Caudata</taxon>
        <taxon>Salamandroidea</taxon>
        <taxon>Salamandridae</taxon>
        <taxon>Pleurodelinae</taxon>
        <taxon>Pleurodeles</taxon>
    </lineage>
</organism>
<evidence type="ECO:0000313" key="3">
    <source>
        <dbReference type="Proteomes" id="UP001066276"/>
    </source>
</evidence>
<dbReference type="AlphaFoldDB" id="A0AAV7SE83"/>
<feature type="region of interest" description="Disordered" evidence="1">
    <location>
        <begin position="1"/>
        <end position="20"/>
    </location>
</feature>
<evidence type="ECO:0000313" key="2">
    <source>
        <dbReference type="EMBL" id="KAJ1162465.1"/>
    </source>
</evidence>